<evidence type="ECO:0000256" key="3">
    <source>
        <dbReference type="ARBA" id="ARBA00022691"/>
    </source>
</evidence>
<gene>
    <name evidence="8" type="ORF">FB564_4314</name>
    <name evidence="7" type="ORF">Sar04_36470</name>
</gene>
<dbReference type="InterPro" id="IPR001077">
    <property type="entry name" value="COMT_C"/>
</dbReference>
<dbReference type="PROSITE" id="PS51683">
    <property type="entry name" value="SAM_OMT_II"/>
    <property type="match status" value="1"/>
</dbReference>
<dbReference type="Proteomes" id="UP000315983">
    <property type="component" value="Unassembled WGS sequence"/>
</dbReference>
<protein>
    <submittedName>
        <fullName evidence="7 8">Methyltransferase</fullName>
    </submittedName>
</protein>
<evidence type="ECO:0000313" key="7">
    <source>
        <dbReference type="EMBL" id="GIM86911.1"/>
    </source>
</evidence>
<evidence type="ECO:0000256" key="1">
    <source>
        <dbReference type="ARBA" id="ARBA00022603"/>
    </source>
</evidence>
<dbReference type="SUPFAM" id="SSF46785">
    <property type="entry name" value="Winged helix' DNA-binding domain"/>
    <property type="match status" value="1"/>
</dbReference>
<dbReference type="PANTHER" id="PTHR43712">
    <property type="entry name" value="PUTATIVE (AFU_ORTHOLOGUE AFUA_4G14580)-RELATED"/>
    <property type="match status" value="1"/>
</dbReference>
<dbReference type="Pfam" id="PF08100">
    <property type="entry name" value="Dimerisation"/>
    <property type="match status" value="1"/>
</dbReference>
<dbReference type="AlphaFoldDB" id="A0A542XTD4"/>
<evidence type="ECO:0000256" key="4">
    <source>
        <dbReference type="PIRSR" id="PIRSR005739-1"/>
    </source>
</evidence>
<dbReference type="Pfam" id="PF00891">
    <property type="entry name" value="Methyltransf_2"/>
    <property type="match status" value="1"/>
</dbReference>
<evidence type="ECO:0000259" key="5">
    <source>
        <dbReference type="Pfam" id="PF00891"/>
    </source>
</evidence>
<keyword evidence="1 8" id="KW-0489">Methyltransferase</keyword>
<dbReference type="Gene3D" id="1.10.287.1350">
    <property type="match status" value="1"/>
</dbReference>
<dbReference type="InterPro" id="IPR036388">
    <property type="entry name" value="WH-like_DNA-bd_sf"/>
</dbReference>
<dbReference type="Gene3D" id="1.10.10.10">
    <property type="entry name" value="Winged helix-like DNA-binding domain superfamily/Winged helix DNA-binding domain"/>
    <property type="match status" value="1"/>
</dbReference>
<evidence type="ECO:0000259" key="6">
    <source>
        <dbReference type="Pfam" id="PF08100"/>
    </source>
</evidence>
<dbReference type="InterPro" id="IPR029063">
    <property type="entry name" value="SAM-dependent_MTases_sf"/>
</dbReference>
<sequence>MSRNEAHAPSAELMEQMTGFYVSRAIFLATDLGMIDQLAREPGTGVAVAEKLGADPHAVTRLLRLLASAGMLVQQPDGRFVLSDKGQLLRSDVPDSLRDVVWVFAGPLTQRLWADLEHGLRTGGPVFEHAYGVPAFGYFPQHPDEGMVFNRAMTYFASKIAGAVLDVYDFSGFGTVVDVGGGHGMLVRSILRANPGVRGTVYDLPHVVATVRDEVAASDLADRCQVVGGDFFVEVPEGGDAYVLKSVIHDWNDERSLTILRNVHRVMPADGRLLIVEPVVSDQVTESPTDLMVTGSDLNMMLTVGGAERTETEYRELLALAGFTLRNITPLGGLSTGIHGVHSVIECSKIV</sequence>
<reference evidence="7 10" key="2">
    <citation type="submission" date="2021-03" db="EMBL/GenBank/DDBJ databases">
        <title>Whole genome shotgun sequence of Salinispora arenicola NBRC 105043.</title>
        <authorList>
            <person name="Komaki H."/>
            <person name="Tamura T."/>
        </authorList>
    </citation>
    <scope>NUCLEOTIDE SEQUENCE [LARGE SCALE GENOMIC DNA]</scope>
    <source>
        <strain evidence="7 10">NBRC 105043</strain>
    </source>
</reference>
<feature type="domain" description="O-methyltransferase dimerisation" evidence="6">
    <location>
        <begin position="14"/>
        <end position="83"/>
    </location>
</feature>
<keyword evidence="2 8" id="KW-0808">Transferase</keyword>
<accession>A0A542XTD4</accession>
<dbReference type="GO" id="GO:0046983">
    <property type="term" value="F:protein dimerization activity"/>
    <property type="evidence" value="ECO:0007669"/>
    <property type="project" value="InterPro"/>
</dbReference>
<evidence type="ECO:0000313" key="10">
    <source>
        <dbReference type="Proteomes" id="UP000677457"/>
    </source>
</evidence>
<keyword evidence="3" id="KW-0949">S-adenosyl-L-methionine</keyword>
<dbReference type="InterPro" id="IPR036390">
    <property type="entry name" value="WH_DNA-bd_sf"/>
</dbReference>
<comment type="caution">
    <text evidence="8">The sequence shown here is derived from an EMBL/GenBank/DDBJ whole genome shotgun (WGS) entry which is preliminary data.</text>
</comment>
<dbReference type="InterPro" id="IPR016461">
    <property type="entry name" value="COMT-like"/>
</dbReference>
<evidence type="ECO:0000313" key="9">
    <source>
        <dbReference type="Proteomes" id="UP000315983"/>
    </source>
</evidence>
<dbReference type="GO" id="GO:0008171">
    <property type="term" value="F:O-methyltransferase activity"/>
    <property type="evidence" value="ECO:0007669"/>
    <property type="project" value="InterPro"/>
</dbReference>
<feature type="active site" description="Proton acceptor" evidence="4">
    <location>
        <position position="249"/>
    </location>
</feature>
<name>A0A542XTD4_SALAC</name>
<dbReference type="PIRSF" id="PIRSF005739">
    <property type="entry name" value="O-mtase"/>
    <property type="match status" value="1"/>
</dbReference>
<dbReference type="EMBL" id="BOQM01000028">
    <property type="protein sequence ID" value="GIM86911.1"/>
    <property type="molecule type" value="Genomic_DNA"/>
</dbReference>
<dbReference type="Gene3D" id="3.40.50.150">
    <property type="entry name" value="Vaccinia Virus protein VP39"/>
    <property type="match status" value="1"/>
</dbReference>
<feature type="domain" description="O-methyltransferase C-terminal" evidence="5">
    <location>
        <begin position="113"/>
        <end position="323"/>
    </location>
</feature>
<dbReference type="RefSeq" id="WP_018585057.1">
    <property type="nucleotide sequence ID" value="NZ_BOQM01000028.1"/>
</dbReference>
<keyword evidence="10" id="KW-1185">Reference proteome</keyword>
<proteinExistence type="predicted"/>
<evidence type="ECO:0000313" key="8">
    <source>
        <dbReference type="EMBL" id="TQL39092.1"/>
    </source>
</evidence>
<dbReference type="PANTHER" id="PTHR43712:SF2">
    <property type="entry name" value="O-METHYLTRANSFERASE CICE"/>
    <property type="match status" value="1"/>
</dbReference>
<dbReference type="GO" id="GO:0032259">
    <property type="term" value="P:methylation"/>
    <property type="evidence" value="ECO:0007669"/>
    <property type="project" value="UniProtKB-KW"/>
</dbReference>
<evidence type="ECO:0000256" key="2">
    <source>
        <dbReference type="ARBA" id="ARBA00022679"/>
    </source>
</evidence>
<dbReference type="Proteomes" id="UP000677457">
    <property type="component" value="Unassembled WGS sequence"/>
</dbReference>
<dbReference type="EMBL" id="VFOL01000001">
    <property type="protein sequence ID" value="TQL39092.1"/>
    <property type="molecule type" value="Genomic_DNA"/>
</dbReference>
<organism evidence="8 9">
    <name type="scientific">Salinispora arenicola</name>
    <dbReference type="NCBI Taxonomy" id="168697"/>
    <lineage>
        <taxon>Bacteria</taxon>
        <taxon>Bacillati</taxon>
        <taxon>Actinomycetota</taxon>
        <taxon>Actinomycetes</taxon>
        <taxon>Micromonosporales</taxon>
        <taxon>Micromonosporaceae</taxon>
        <taxon>Salinispora</taxon>
    </lineage>
</organism>
<dbReference type="GeneID" id="93773467"/>
<dbReference type="SUPFAM" id="SSF53335">
    <property type="entry name" value="S-adenosyl-L-methionine-dependent methyltransferases"/>
    <property type="match status" value="1"/>
</dbReference>
<dbReference type="InterPro" id="IPR012967">
    <property type="entry name" value="COMT_dimerisation"/>
</dbReference>
<dbReference type="CDD" id="cd02440">
    <property type="entry name" value="AdoMet_MTases"/>
    <property type="match status" value="1"/>
</dbReference>
<reference evidence="8 9" key="1">
    <citation type="submission" date="2019-06" db="EMBL/GenBank/DDBJ databases">
        <title>Sequencing the genomes of 1000 actinobacteria strains.</title>
        <authorList>
            <person name="Klenk H.-P."/>
        </authorList>
    </citation>
    <scope>NUCLEOTIDE SEQUENCE [LARGE SCALE GENOMIC DNA]</scope>
    <source>
        <strain evidence="8 9">DSM 44819</strain>
    </source>
</reference>